<dbReference type="Proteomes" id="UP000235162">
    <property type="component" value="Unassembled WGS sequence"/>
</dbReference>
<comment type="caution">
    <text evidence="8">The sequence shown here is derived from an EMBL/GenBank/DDBJ whole genome shotgun (WGS) entry which is preliminary data.</text>
</comment>
<dbReference type="InterPro" id="IPR029787">
    <property type="entry name" value="Nucleotide_cyclase"/>
</dbReference>
<evidence type="ECO:0000313" key="9">
    <source>
        <dbReference type="Proteomes" id="UP000235162"/>
    </source>
</evidence>
<keyword evidence="5" id="KW-1133">Transmembrane helix</keyword>
<evidence type="ECO:0000256" key="1">
    <source>
        <dbReference type="ARBA" id="ARBA00001946"/>
    </source>
</evidence>
<dbReference type="InterPro" id="IPR043128">
    <property type="entry name" value="Rev_trsase/Diguanyl_cyclase"/>
</dbReference>
<feature type="region of interest" description="Disordered" evidence="4">
    <location>
        <begin position="615"/>
        <end position="647"/>
    </location>
</feature>
<dbReference type="InterPro" id="IPR050469">
    <property type="entry name" value="Diguanylate_Cyclase"/>
</dbReference>
<dbReference type="Pfam" id="PF00990">
    <property type="entry name" value="GGDEF"/>
    <property type="match status" value="1"/>
</dbReference>
<dbReference type="GO" id="GO:0043709">
    <property type="term" value="P:cell adhesion involved in single-species biofilm formation"/>
    <property type="evidence" value="ECO:0007669"/>
    <property type="project" value="TreeGrafter"/>
</dbReference>
<dbReference type="PANTHER" id="PTHR45138:SF9">
    <property type="entry name" value="DIGUANYLATE CYCLASE DGCM-RELATED"/>
    <property type="match status" value="1"/>
</dbReference>
<dbReference type="FunFam" id="3.30.70.270:FF:000001">
    <property type="entry name" value="Diguanylate cyclase domain protein"/>
    <property type="match status" value="1"/>
</dbReference>
<dbReference type="SUPFAM" id="SSF55073">
    <property type="entry name" value="Nucleotide cyclase"/>
    <property type="match status" value="1"/>
</dbReference>
<accession>A0AAP8SN02</accession>
<dbReference type="GO" id="GO:1902201">
    <property type="term" value="P:negative regulation of bacterial-type flagellum-dependent cell motility"/>
    <property type="evidence" value="ECO:0007669"/>
    <property type="project" value="TreeGrafter"/>
</dbReference>
<gene>
    <name evidence="8" type="ORF">C0029_06685</name>
</gene>
<dbReference type="GO" id="GO:0052621">
    <property type="term" value="F:diguanylate cyclase activity"/>
    <property type="evidence" value="ECO:0007669"/>
    <property type="project" value="UniProtKB-EC"/>
</dbReference>
<evidence type="ECO:0000259" key="7">
    <source>
        <dbReference type="PROSITE" id="PS50887"/>
    </source>
</evidence>
<comment type="catalytic activity">
    <reaction evidence="3">
        <text>2 GTP = 3',3'-c-di-GMP + 2 diphosphate</text>
        <dbReference type="Rhea" id="RHEA:24898"/>
        <dbReference type="ChEBI" id="CHEBI:33019"/>
        <dbReference type="ChEBI" id="CHEBI:37565"/>
        <dbReference type="ChEBI" id="CHEBI:58805"/>
        <dbReference type="EC" id="2.7.7.65"/>
    </reaction>
</comment>
<feature type="chain" id="PRO_5043039898" description="diguanylate cyclase" evidence="6">
    <location>
        <begin position="24"/>
        <end position="647"/>
    </location>
</feature>
<organism evidence="8 9">
    <name type="scientific">Halioglobus japonicus</name>
    <dbReference type="NCBI Taxonomy" id="930805"/>
    <lineage>
        <taxon>Bacteria</taxon>
        <taxon>Pseudomonadati</taxon>
        <taxon>Pseudomonadota</taxon>
        <taxon>Gammaproteobacteria</taxon>
        <taxon>Cellvibrionales</taxon>
        <taxon>Halieaceae</taxon>
        <taxon>Halioglobus</taxon>
    </lineage>
</organism>
<keyword evidence="6" id="KW-0732">Signal</keyword>
<dbReference type="PROSITE" id="PS50887">
    <property type="entry name" value="GGDEF"/>
    <property type="match status" value="1"/>
</dbReference>
<dbReference type="Gene3D" id="1.25.40.10">
    <property type="entry name" value="Tetratricopeptide repeat domain"/>
    <property type="match status" value="1"/>
</dbReference>
<dbReference type="InterPro" id="IPR000160">
    <property type="entry name" value="GGDEF_dom"/>
</dbReference>
<dbReference type="EC" id="2.7.7.65" evidence="2"/>
<evidence type="ECO:0000313" key="8">
    <source>
        <dbReference type="EMBL" id="PLW86130.1"/>
    </source>
</evidence>
<dbReference type="EMBL" id="PKUR01000002">
    <property type="protein sequence ID" value="PLW86130.1"/>
    <property type="molecule type" value="Genomic_DNA"/>
</dbReference>
<evidence type="ECO:0000256" key="5">
    <source>
        <dbReference type="SAM" id="Phobius"/>
    </source>
</evidence>
<dbReference type="PANTHER" id="PTHR45138">
    <property type="entry name" value="REGULATORY COMPONENTS OF SENSORY TRANSDUCTION SYSTEM"/>
    <property type="match status" value="1"/>
</dbReference>
<protein>
    <recommendedName>
        <fullName evidence="2">diguanylate cyclase</fullName>
        <ecNumber evidence="2">2.7.7.65</ecNumber>
    </recommendedName>
</protein>
<dbReference type="NCBIfam" id="TIGR00254">
    <property type="entry name" value="GGDEF"/>
    <property type="match status" value="1"/>
</dbReference>
<keyword evidence="5" id="KW-0472">Membrane</keyword>
<dbReference type="InterPro" id="IPR011990">
    <property type="entry name" value="TPR-like_helical_dom_sf"/>
</dbReference>
<keyword evidence="5" id="KW-0812">Transmembrane</keyword>
<comment type="cofactor">
    <cofactor evidence="1">
        <name>Mg(2+)</name>
        <dbReference type="ChEBI" id="CHEBI:18420"/>
    </cofactor>
</comment>
<dbReference type="AlphaFoldDB" id="A0AAP8SN02"/>
<evidence type="ECO:0000256" key="2">
    <source>
        <dbReference type="ARBA" id="ARBA00012528"/>
    </source>
</evidence>
<dbReference type="Gene3D" id="3.30.70.270">
    <property type="match status" value="1"/>
</dbReference>
<dbReference type="InterPro" id="IPR019734">
    <property type="entry name" value="TPR_rpt"/>
</dbReference>
<evidence type="ECO:0000256" key="6">
    <source>
        <dbReference type="SAM" id="SignalP"/>
    </source>
</evidence>
<feature type="domain" description="GGDEF" evidence="7">
    <location>
        <begin position="481"/>
        <end position="615"/>
    </location>
</feature>
<name>A0AAP8SN02_9GAMM</name>
<feature type="transmembrane region" description="Helical" evidence="5">
    <location>
        <begin position="422"/>
        <end position="441"/>
    </location>
</feature>
<evidence type="ECO:0000256" key="4">
    <source>
        <dbReference type="SAM" id="MobiDB-lite"/>
    </source>
</evidence>
<feature type="signal peptide" evidence="6">
    <location>
        <begin position="1"/>
        <end position="23"/>
    </location>
</feature>
<sequence>MAIKYRSCILTILCLLSAMNTSGNELSAEINLLADQNSLAVFETNLDSRNLNPIGLAEGYALIGARWEAFERHENAHASYSRSVSLLEPFGASPELIQALIDRSYMQYLLTGSTEDYCPDREQAVGLARQLDTAEPLVRALVHRAFCFHDQGEMQQGLGDAQEAMAIATEYQLSSDLKGMVANATGNLYRSALLPDLAYEAYAQAYQHWQKRDDRPDIFNMLHNMTGEALKLGLWEAAEAHINEMFNMADQPGAGRDFLFFAFYNRGLMAMERYQFMEAATALDNALALKKTTSELRFVALAYHLRATQHLWGGEPDKALADLARARASGLIEEDKLMPLEDLAIALNAVENPLALTNPFELLLRQVREQQRKFRNEYARADYAQHMQLTAEYEAELLERQLQVQALELAQAQSAAELARQGTLNATLLIVLLCVLLLILVKSWRSQKRRSNTDYLSGIANRERLFELGFRAARTASKQGQPVAVILLDIDHFKSINDSHGHAVGDRAIALTAQTIEELCRHRALAGRLGGEEFLVILPGSTLEHACLQAETMRKAIAGLEIRGSQERKLSFTVSAGVAIGSGEQIDFEGLVHDADVALYRAKSAGRNRTKAFQDMGEGTMHPTPVTRSTTRDLPASDAHTKATENG</sequence>
<reference evidence="8 9" key="1">
    <citation type="submission" date="2018-01" db="EMBL/GenBank/DDBJ databases">
        <title>The draft genome sequence of Halioglobus japonicus S1-36.</title>
        <authorList>
            <person name="Du Z.-J."/>
            <person name="Shi M.-J."/>
        </authorList>
    </citation>
    <scope>NUCLEOTIDE SEQUENCE [LARGE SCALE GENOMIC DNA]</scope>
    <source>
        <strain evidence="8 9">S1-36</strain>
    </source>
</reference>
<dbReference type="SMART" id="SM00028">
    <property type="entry name" value="TPR"/>
    <property type="match status" value="2"/>
</dbReference>
<dbReference type="SUPFAM" id="SSF48452">
    <property type="entry name" value="TPR-like"/>
    <property type="match status" value="2"/>
</dbReference>
<dbReference type="GO" id="GO:0005886">
    <property type="term" value="C:plasma membrane"/>
    <property type="evidence" value="ECO:0007669"/>
    <property type="project" value="TreeGrafter"/>
</dbReference>
<proteinExistence type="predicted"/>
<evidence type="ECO:0000256" key="3">
    <source>
        <dbReference type="ARBA" id="ARBA00034247"/>
    </source>
</evidence>
<dbReference type="CDD" id="cd01949">
    <property type="entry name" value="GGDEF"/>
    <property type="match status" value="1"/>
</dbReference>
<dbReference type="KEGG" id="hja:BST95_07650"/>
<keyword evidence="9" id="KW-1185">Reference proteome</keyword>
<dbReference type="SMART" id="SM00267">
    <property type="entry name" value="GGDEF"/>
    <property type="match status" value="1"/>
</dbReference>